<keyword evidence="2" id="KW-1185">Reference proteome</keyword>
<evidence type="ECO:0000313" key="1">
    <source>
        <dbReference type="EMBL" id="KAJ8630018.1"/>
    </source>
</evidence>
<name>A0ACC2LA51_PERAE</name>
<accession>A0ACC2LA51</accession>
<comment type="caution">
    <text evidence="1">The sequence shown here is derived from an EMBL/GenBank/DDBJ whole genome shotgun (WGS) entry which is preliminary data.</text>
</comment>
<gene>
    <name evidence="1" type="ORF">MRB53_023341</name>
</gene>
<dbReference type="EMBL" id="CM056815">
    <property type="protein sequence ID" value="KAJ8630018.1"/>
    <property type="molecule type" value="Genomic_DNA"/>
</dbReference>
<evidence type="ECO:0000313" key="2">
    <source>
        <dbReference type="Proteomes" id="UP001234297"/>
    </source>
</evidence>
<organism evidence="1 2">
    <name type="scientific">Persea americana</name>
    <name type="common">Avocado</name>
    <dbReference type="NCBI Taxonomy" id="3435"/>
    <lineage>
        <taxon>Eukaryota</taxon>
        <taxon>Viridiplantae</taxon>
        <taxon>Streptophyta</taxon>
        <taxon>Embryophyta</taxon>
        <taxon>Tracheophyta</taxon>
        <taxon>Spermatophyta</taxon>
        <taxon>Magnoliopsida</taxon>
        <taxon>Magnoliidae</taxon>
        <taxon>Laurales</taxon>
        <taxon>Lauraceae</taxon>
        <taxon>Persea</taxon>
    </lineage>
</organism>
<sequence>MPPQTPQNPTKFHFFYGHRKPSQNRQVVRGGLFSNRQTRTPKPISPIPSPTPFNLQNWLPDTTSPPPPHPPKNPSQTFFSIARRLSPIARYIFDSFRKHRSWGPSVLADLNKLRRVPPDLVAEVLKVQTDPNISAKFFHWAGKQKGYTHNYTTYNAFAYCLNRAGRFRSADQVLELMNMQGKEPSEKQFEILIRFHSDAGRGLRVYHVYEKMRRFGVSPRVFLYNRIMDALVKTDHLDLALSVYDDFKKDGLKEESVTFMVLAKGLCKAGKMDGVLVLLEKMRGELCKPDVFAYTSMIRVLVAEGNLDGCLRIWEEMTQDGVEPDAWAYTTLVSALCKQGDVGKGYEIFQEMREKGCLIDRAVYGSLVEAFVGDGKVGSACDLLKEMTESGYRADLSIYNALIRGLCNVDRTDKGYKLFQIAIQEGLVPSFETVNPLLLSYSETDRMDDFCKLLDQMVKLRMSVMDGLSSFFYFMVGKGERELKALEVFQVLKAKGYSSVSIYNFLIEALHKIGEVKRALSLFKELNDSDVKPDCFTYSTIIPCMVGAGDLKAACSCYNKMMEMSWVPSVAAYCSLVKGLCRKGEIDTALMLVRDCLGNVTSGPMEFKYTLTVLHACKSGNAEGVIEVLNEMMQQGCPPVDVIYCAIIHGLCKHGSSDEARKVFAEMRNRNLLSEANSVLYEELLVDHLKTMTAGLVEYNHQGQSTMDFSNLFAFFWITILDSCYYFVLREVILLLVEVTWGDISRLLNNERITDKLGVTKYK</sequence>
<protein>
    <submittedName>
        <fullName evidence="1">Uncharacterized protein</fullName>
    </submittedName>
</protein>
<proteinExistence type="predicted"/>
<dbReference type="Proteomes" id="UP001234297">
    <property type="component" value="Chromosome 7"/>
</dbReference>
<reference evidence="1 2" key="1">
    <citation type="journal article" date="2022" name="Hortic Res">
        <title>A haplotype resolved chromosomal level avocado genome allows analysis of novel avocado genes.</title>
        <authorList>
            <person name="Nath O."/>
            <person name="Fletcher S.J."/>
            <person name="Hayward A."/>
            <person name="Shaw L.M."/>
            <person name="Masouleh A.K."/>
            <person name="Furtado A."/>
            <person name="Henry R.J."/>
            <person name="Mitter N."/>
        </authorList>
    </citation>
    <scope>NUCLEOTIDE SEQUENCE [LARGE SCALE GENOMIC DNA]</scope>
    <source>
        <strain evidence="2">cv. Hass</strain>
    </source>
</reference>